<dbReference type="GO" id="GO:0009436">
    <property type="term" value="P:glyoxylate catabolic process"/>
    <property type="evidence" value="ECO:0007669"/>
    <property type="project" value="TreeGrafter"/>
</dbReference>
<dbReference type="GO" id="GO:0047305">
    <property type="term" value="F:(R)-3-amino-2-methylpropionate-pyruvate transaminase activity"/>
    <property type="evidence" value="ECO:0007669"/>
    <property type="project" value="UniProtKB-EC"/>
</dbReference>
<evidence type="ECO:0000256" key="17">
    <source>
        <dbReference type="ARBA" id="ARBA00042669"/>
    </source>
</evidence>
<dbReference type="Pfam" id="PF00202">
    <property type="entry name" value="Aminotran_3"/>
    <property type="match status" value="1"/>
</dbReference>
<dbReference type="InterPro" id="IPR015421">
    <property type="entry name" value="PyrdxlP-dep_Trfase_major"/>
</dbReference>
<dbReference type="InterPro" id="IPR015422">
    <property type="entry name" value="PyrdxlP-dep_Trfase_small"/>
</dbReference>
<keyword evidence="6" id="KW-0032">Aminotransferase</keyword>
<dbReference type="CDD" id="cd00610">
    <property type="entry name" value="OAT_like"/>
    <property type="match status" value="1"/>
</dbReference>
<comment type="catalytic activity">
    <reaction evidence="33">
        <text>2-oxohexanoate + N(omega),N(omega)-dimethyl-L-arginine = L-2-aminohexanoate + 5-(3,3-dimethylguanidino)-2-oxopentanoate</text>
        <dbReference type="Rhea" id="RHEA:77363"/>
        <dbReference type="ChEBI" id="CHEBI:35177"/>
        <dbReference type="ChEBI" id="CHEBI:58326"/>
        <dbReference type="ChEBI" id="CHEBI:58455"/>
        <dbReference type="ChEBI" id="CHEBI:197301"/>
    </reaction>
</comment>
<dbReference type="EC" id="2.6.1.44" evidence="5"/>
<comment type="catalytic activity">
    <reaction evidence="27">
        <text>2-oxopentanoate + N(omega),N(omega)-dimethyl-L-arginine = 5-(3,3-dimethylguanidino)-2-oxopentanoate + L-2-aminopentanoate</text>
        <dbReference type="Rhea" id="RHEA:77359"/>
        <dbReference type="ChEBI" id="CHEBI:28644"/>
        <dbReference type="ChEBI" id="CHEBI:58326"/>
        <dbReference type="ChEBI" id="CHEBI:58441"/>
        <dbReference type="ChEBI" id="CHEBI:197301"/>
    </reaction>
</comment>
<comment type="catalytic activity">
    <reaction evidence="20">
        <text>(R)-3-amino-2-methylpropanoate + pyruvate = 2-methyl-3-oxopropanoate + L-alanine</text>
        <dbReference type="Rhea" id="RHEA:18393"/>
        <dbReference type="ChEBI" id="CHEBI:15361"/>
        <dbReference type="ChEBI" id="CHEBI:57700"/>
        <dbReference type="ChEBI" id="CHEBI:57731"/>
        <dbReference type="ChEBI" id="CHEBI:57972"/>
        <dbReference type="EC" id="2.6.1.40"/>
    </reaction>
    <physiologicalReaction direction="left-to-right" evidence="20">
        <dbReference type="Rhea" id="RHEA:18394"/>
    </physiologicalReaction>
</comment>
<dbReference type="GO" id="GO:0005739">
    <property type="term" value="C:mitochondrion"/>
    <property type="evidence" value="ECO:0007669"/>
    <property type="project" value="UniProtKB-SubCell"/>
</dbReference>
<dbReference type="InterPro" id="IPR049704">
    <property type="entry name" value="Aminotrans_3_PPA_site"/>
</dbReference>
<dbReference type="GO" id="GO:0030170">
    <property type="term" value="F:pyridoxal phosphate binding"/>
    <property type="evidence" value="ECO:0007669"/>
    <property type="project" value="InterPro"/>
</dbReference>
<evidence type="ECO:0000256" key="16">
    <source>
        <dbReference type="ARBA" id="ARBA00042611"/>
    </source>
</evidence>
<comment type="similarity">
    <text evidence="3">Belongs to the class-III pyridoxal-phosphate-dependent aminotransferase family.</text>
</comment>
<dbReference type="Gene3D" id="3.90.1150.10">
    <property type="entry name" value="Aspartate Aminotransferase, domain 1"/>
    <property type="match status" value="1"/>
</dbReference>
<comment type="catalytic activity">
    <reaction evidence="37">
        <text>N(omega),N('omega)-dimethyl-L-arginine + glyoxylate = 5-(3,3'-dimethylguanidino)-2-oxopentanoate + glycine</text>
        <dbReference type="Rhea" id="RHEA:77315"/>
        <dbReference type="ChEBI" id="CHEBI:36655"/>
        <dbReference type="ChEBI" id="CHEBI:57305"/>
        <dbReference type="ChEBI" id="CHEBI:197308"/>
        <dbReference type="ChEBI" id="CHEBI:197310"/>
    </reaction>
</comment>
<evidence type="ECO:0000256" key="6">
    <source>
        <dbReference type="ARBA" id="ARBA00022576"/>
    </source>
</evidence>
<evidence type="ECO:0000256" key="3">
    <source>
        <dbReference type="ARBA" id="ARBA00008954"/>
    </source>
</evidence>
<evidence type="ECO:0000256" key="13">
    <source>
        <dbReference type="ARBA" id="ARBA00039862"/>
    </source>
</evidence>
<name>A0A834NVE9_VESGE</name>
<evidence type="ECO:0000313" key="40">
    <source>
        <dbReference type="EMBL" id="KAF7418677.1"/>
    </source>
</evidence>
<evidence type="ECO:0000256" key="10">
    <source>
        <dbReference type="ARBA" id="ARBA00023128"/>
    </source>
</evidence>
<proteinExistence type="inferred from homology"/>
<evidence type="ECO:0000256" key="29">
    <source>
        <dbReference type="ARBA" id="ARBA00044257"/>
    </source>
</evidence>
<dbReference type="InterPro" id="IPR015424">
    <property type="entry name" value="PyrdxlP-dep_Trfase"/>
</dbReference>
<evidence type="ECO:0000256" key="12">
    <source>
        <dbReference type="ARBA" id="ARBA00039130"/>
    </source>
</evidence>
<comment type="catalytic activity">
    <reaction evidence="22">
        <text>2-oxobutanoate + L-alanine = (2S)-2-aminobutanoate + pyruvate</text>
        <dbReference type="Rhea" id="RHEA:77355"/>
        <dbReference type="ChEBI" id="CHEBI:15361"/>
        <dbReference type="ChEBI" id="CHEBI:16763"/>
        <dbReference type="ChEBI" id="CHEBI:57972"/>
        <dbReference type="ChEBI" id="CHEBI:74359"/>
        <dbReference type="EC" id="2.6.1.44"/>
    </reaction>
</comment>
<evidence type="ECO:0000256" key="11">
    <source>
        <dbReference type="ARBA" id="ARBA00033660"/>
    </source>
</evidence>
<comment type="catalytic activity">
    <reaction evidence="32">
        <text>L-ornithine + glyoxylate = 5-amino-2-oxopentanoate + glycine</text>
        <dbReference type="Rhea" id="RHEA:77331"/>
        <dbReference type="ChEBI" id="CHEBI:36655"/>
        <dbReference type="ChEBI" id="CHEBI:46911"/>
        <dbReference type="ChEBI" id="CHEBI:57305"/>
        <dbReference type="ChEBI" id="CHEBI:58802"/>
    </reaction>
</comment>
<dbReference type="SUPFAM" id="SSF53383">
    <property type="entry name" value="PLP-dependent transferases"/>
    <property type="match status" value="1"/>
</dbReference>
<comment type="function">
    <text evidence="38">Multifunctional aminotransferase with a broad substrate specificity. Catalyzes the conversion of glyoxylate to glycine using alanine as the amino donor. Catalyzes metabolism of not L- but the D-isomer of D-beta-aminoisobutyric acid to generate 2-methyl-3-oxopropanoate and alanine. Catalyzes the transfer of the amino group from beta-alanine to pyruvate to yield L-alanine and 3-oxopropanoate. Can metabolize NG-monomethyl-L-arginine (NMMA), asymmetric NG,NG-dimethyl-L-arginine (ADMA) and symmetric NG,N'G-dimethyl-L-arginine (SDMA). ADMA is a potent inhibitor of nitric-oxide (NO) synthase, and this activity provides mechanism through which the kidney regulates blood pressure.</text>
</comment>
<evidence type="ECO:0000256" key="35">
    <source>
        <dbReference type="ARBA" id="ARBA00048760"/>
    </source>
</evidence>
<keyword evidence="7" id="KW-0808">Transferase</keyword>
<comment type="cofactor">
    <cofactor evidence="1">
        <name>pyridoxal 5'-phosphate</name>
        <dbReference type="ChEBI" id="CHEBI:597326"/>
    </cofactor>
</comment>
<dbReference type="Proteomes" id="UP000617340">
    <property type="component" value="Unassembled WGS sequence"/>
</dbReference>
<evidence type="ECO:0000256" key="14">
    <source>
        <dbReference type="ARBA" id="ARBA00041662"/>
    </source>
</evidence>
<dbReference type="EMBL" id="JACSDZ010000001">
    <property type="protein sequence ID" value="KAF7418677.1"/>
    <property type="molecule type" value="Genomic_DNA"/>
</dbReference>
<dbReference type="GO" id="GO:0016223">
    <property type="term" value="F:beta-alanine:pyruvate transaminase activity"/>
    <property type="evidence" value="ECO:0007669"/>
    <property type="project" value="UniProtKB-EC"/>
</dbReference>
<evidence type="ECO:0000256" key="5">
    <source>
        <dbReference type="ARBA" id="ARBA00013049"/>
    </source>
</evidence>
<evidence type="ECO:0000256" key="37">
    <source>
        <dbReference type="ARBA" id="ARBA00049480"/>
    </source>
</evidence>
<evidence type="ECO:0000256" key="4">
    <source>
        <dbReference type="ARBA" id="ARBA00011881"/>
    </source>
</evidence>
<keyword evidence="39" id="KW-0812">Transmembrane</keyword>
<comment type="catalytic activity">
    <reaction evidence="34">
        <text>N(omega),N(omega)-dimethyl-L-arginine + 2-oxobutanoate = 5-(3,3-dimethylguanidino)-2-oxopentanoate + (2S)-2-aminobutanoate</text>
        <dbReference type="Rhea" id="RHEA:77351"/>
        <dbReference type="ChEBI" id="CHEBI:16763"/>
        <dbReference type="ChEBI" id="CHEBI:58326"/>
        <dbReference type="ChEBI" id="CHEBI:74359"/>
        <dbReference type="ChEBI" id="CHEBI:197301"/>
    </reaction>
</comment>
<evidence type="ECO:0000256" key="8">
    <source>
        <dbReference type="ARBA" id="ARBA00022898"/>
    </source>
</evidence>
<evidence type="ECO:0000256" key="33">
    <source>
        <dbReference type="ARBA" id="ARBA00048500"/>
    </source>
</evidence>
<reference evidence="40" key="1">
    <citation type="journal article" date="2020" name="G3 (Bethesda)">
        <title>High-Quality Assemblies for Three Invasive Social Wasps from the &lt;i&gt;Vespula&lt;/i&gt; Genus.</title>
        <authorList>
            <person name="Harrop T.W.R."/>
            <person name="Guhlin J."/>
            <person name="McLaughlin G.M."/>
            <person name="Permina E."/>
            <person name="Stockwell P."/>
            <person name="Gilligan J."/>
            <person name="Le Lec M.F."/>
            <person name="Gruber M.A.M."/>
            <person name="Quinn O."/>
            <person name="Lovegrove M."/>
            <person name="Duncan E.J."/>
            <person name="Remnant E.J."/>
            <person name="Van Eeckhoven J."/>
            <person name="Graham B."/>
            <person name="Knapp R.A."/>
            <person name="Langford K.W."/>
            <person name="Kronenberg Z."/>
            <person name="Press M.O."/>
            <person name="Eacker S.M."/>
            <person name="Wilson-Rankin E.E."/>
            <person name="Purcell J."/>
            <person name="Lester P.J."/>
            <person name="Dearden P.K."/>
        </authorList>
    </citation>
    <scope>NUCLEOTIDE SEQUENCE</scope>
    <source>
        <strain evidence="40">Linc-1</strain>
    </source>
</reference>
<comment type="catalytic activity">
    <reaction evidence="23">
        <text>N(omega)-methyl-L-arginine + pyruvate = 5-(3-methylguanidino)-2-oxopentanoate + L-alanine</text>
        <dbReference type="Rhea" id="RHEA:77319"/>
        <dbReference type="ChEBI" id="CHEBI:15361"/>
        <dbReference type="ChEBI" id="CHEBI:57972"/>
        <dbReference type="ChEBI" id="CHEBI:114953"/>
        <dbReference type="ChEBI" id="CHEBI:197314"/>
    </reaction>
</comment>
<accession>A0A834NVE9</accession>
<evidence type="ECO:0000256" key="15">
    <source>
        <dbReference type="ARBA" id="ARBA00041845"/>
    </source>
</evidence>
<dbReference type="InterPro" id="IPR005814">
    <property type="entry name" value="Aminotrans_3"/>
</dbReference>
<evidence type="ECO:0000256" key="25">
    <source>
        <dbReference type="ARBA" id="ARBA00043798"/>
    </source>
</evidence>
<dbReference type="Pfam" id="PF05620">
    <property type="entry name" value="TMEM208_SND2"/>
    <property type="match status" value="1"/>
</dbReference>
<evidence type="ECO:0000256" key="39">
    <source>
        <dbReference type="SAM" id="Phobius"/>
    </source>
</evidence>
<dbReference type="PANTHER" id="PTHR45688">
    <property type="match status" value="1"/>
</dbReference>
<comment type="catalytic activity">
    <reaction evidence="11">
        <text>glyoxylate + L-alanine = glycine + pyruvate</text>
        <dbReference type="Rhea" id="RHEA:24248"/>
        <dbReference type="ChEBI" id="CHEBI:15361"/>
        <dbReference type="ChEBI" id="CHEBI:36655"/>
        <dbReference type="ChEBI" id="CHEBI:57305"/>
        <dbReference type="ChEBI" id="CHEBI:57972"/>
        <dbReference type="EC" id="2.6.1.44"/>
    </reaction>
    <physiologicalReaction direction="left-to-right" evidence="11">
        <dbReference type="Rhea" id="RHEA:24249"/>
    </physiologicalReaction>
</comment>
<comment type="catalytic activity">
    <reaction evidence="31">
        <text>N(omega),N(omega)-dimethyl-L-arginine + glyoxylate = 5-(3,3-dimethylguanidino)-2-oxopentanoate + glycine</text>
        <dbReference type="Rhea" id="RHEA:77311"/>
        <dbReference type="ChEBI" id="CHEBI:36655"/>
        <dbReference type="ChEBI" id="CHEBI:57305"/>
        <dbReference type="ChEBI" id="CHEBI:58326"/>
        <dbReference type="ChEBI" id="CHEBI:197301"/>
    </reaction>
</comment>
<evidence type="ECO:0000256" key="27">
    <source>
        <dbReference type="ARBA" id="ARBA00043826"/>
    </source>
</evidence>
<comment type="catalytic activity">
    <reaction evidence="36">
        <text>oxaloacetate + L-alanine = L-aspartate + pyruvate</text>
        <dbReference type="Rhea" id="RHEA:77347"/>
        <dbReference type="ChEBI" id="CHEBI:15361"/>
        <dbReference type="ChEBI" id="CHEBI:16452"/>
        <dbReference type="ChEBI" id="CHEBI:29991"/>
        <dbReference type="ChEBI" id="CHEBI:57972"/>
    </reaction>
</comment>
<keyword evidence="39" id="KW-0472">Membrane</keyword>
<dbReference type="AlphaFoldDB" id="A0A834NVE9"/>
<evidence type="ECO:0000256" key="36">
    <source>
        <dbReference type="ARBA" id="ARBA00048916"/>
    </source>
</evidence>
<comment type="catalytic activity">
    <reaction evidence="19">
        <text>(2S)-2-aminobutanoate + glyoxylate = 2-oxobutanoate + glycine</text>
        <dbReference type="Rhea" id="RHEA:77339"/>
        <dbReference type="ChEBI" id="CHEBI:16763"/>
        <dbReference type="ChEBI" id="CHEBI:36655"/>
        <dbReference type="ChEBI" id="CHEBI:57305"/>
        <dbReference type="ChEBI" id="CHEBI:74359"/>
    </reaction>
</comment>
<dbReference type="Gene3D" id="3.40.640.10">
    <property type="entry name" value="Type I PLP-dependent aspartate aminotransferase-like (Major domain)"/>
    <property type="match status" value="1"/>
</dbReference>
<evidence type="ECO:0000256" key="24">
    <source>
        <dbReference type="ARBA" id="ARBA00043777"/>
    </source>
</evidence>
<feature type="transmembrane region" description="Helical" evidence="39">
    <location>
        <begin position="576"/>
        <end position="600"/>
    </location>
</feature>
<comment type="catalytic activity">
    <reaction evidence="25">
        <text>N(omega),N('omega)-dimethyl-L-arginine + pyruvate = 5-(3,3'-dimethylguanidino)-2-oxopentanoate + L-alanine</text>
        <dbReference type="Rhea" id="RHEA:77307"/>
        <dbReference type="ChEBI" id="CHEBI:15361"/>
        <dbReference type="ChEBI" id="CHEBI:57972"/>
        <dbReference type="ChEBI" id="CHEBI:197308"/>
        <dbReference type="ChEBI" id="CHEBI:197310"/>
    </reaction>
</comment>
<evidence type="ECO:0000256" key="30">
    <source>
        <dbReference type="ARBA" id="ARBA00044258"/>
    </source>
</evidence>
<evidence type="ECO:0000256" key="34">
    <source>
        <dbReference type="ARBA" id="ARBA00048560"/>
    </source>
</evidence>
<dbReference type="PROSITE" id="PS00600">
    <property type="entry name" value="AA_TRANSFER_CLASS_3"/>
    <property type="match status" value="1"/>
</dbReference>
<comment type="subcellular location">
    <subcellularLocation>
        <location evidence="2">Mitochondrion</location>
    </subcellularLocation>
</comment>
<evidence type="ECO:0000256" key="31">
    <source>
        <dbReference type="ARBA" id="ARBA00047892"/>
    </source>
</evidence>
<evidence type="ECO:0000256" key="26">
    <source>
        <dbReference type="ARBA" id="ARBA00043825"/>
    </source>
</evidence>
<dbReference type="GO" id="GO:0019481">
    <property type="term" value="P:L-alanine catabolic process, by transamination"/>
    <property type="evidence" value="ECO:0007669"/>
    <property type="project" value="TreeGrafter"/>
</dbReference>
<evidence type="ECO:0000256" key="21">
    <source>
        <dbReference type="ARBA" id="ARBA00043749"/>
    </source>
</evidence>
<keyword evidence="8" id="KW-0663">Pyridoxal phosphate</keyword>
<evidence type="ECO:0000256" key="18">
    <source>
        <dbReference type="ARBA" id="ARBA00043669"/>
    </source>
</evidence>
<feature type="transmembrane region" description="Helical" evidence="39">
    <location>
        <begin position="525"/>
        <end position="546"/>
    </location>
</feature>
<evidence type="ECO:0000256" key="23">
    <source>
        <dbReference type="ARBA" id="ARBA00043758"/>
    </source>
</evidence>
<comment type="catalytic activity">
    <reaction evidence="35">
        <text>N(omega)-methyl-L-arginine + glyoxylate = 5-(3-methylguanidino)-2-oxopentanoate + glycine</text>
        <dbReference type="Rhea" id="RHEA:77323"/>
        <dbReference type="ChEBI" id="CHEBI:36655"/>
        <dbReference type="ChEBI" id="CHEBI:57305"/>
        <dbReference type="ChEBI" id="CHEBI:114953"/>
        <dbReference type="ChEBI" id="CHEBI:197314"/>
    </reaction>
</comment>
<comment type="catalytic activity">
    <reaction evidence="26">
        <text>3-oxopropanoate + L-alanine = beta-alanine + pyruvate</text>
        <dbReference type="Rhea" id="RHEA:14077"/>
        <dbReference type="ChEBI" id="CHEBI:15361"/>
        <dbReference type="ChEBI" id="CHEBI:33190"/>
        <dbReference type="ChEBI" id="CHEBI:57966"/>
        <dbReference type="ChEBI" id="CHEBI:57972"/>
        <dbReference type="EC" id="2.6.1.18"/>
    </reaction>
    <physiologicalReaction direction="right-to-left" evidence="26">
        <dbReference type="Rhea" id="RHEA:14079"/>
    </physiologicalReaction>
</comment>
<protein>
    <recommendedName>
        <fullName evidence="13">Alanine--glyoxylate aminotransferase 2, mitochondrial</fullName>
        <ecNumber evidence="28">2.6.1.18</ecNumber>
        <ecNumber evidence="12">2.6.1.40</ecNumber>
        <ecNumber evidence="5">2.6.1.44</ecNumber>
    </recommendedName>
    <alternativeName>
        <fullName evidence="14">(R)-3-amino-2-methylpropionate--pyruvate transaminase</fullName>
    </alternativeName>
    <alternativeName>
        <fullName evidence="16">Beta-ALAAT II</fullName>
    </alternativeName>
    <alternativeName>
        <fullName evidence="17">Beta-alanine-pyruvate aminotransferase</fullName>
    </alternativeName>
    <alternativeName>
        <fullName evidence="30">D-3-aminoisobutyrate-pyruvate aminotransferase</fullName>
    </alternativeName>
    <alternativeName>
        <fullName evidence="15">D-AIBAT</fullName>
    </alternativeName>
    <alternativeName>
        <fullName evidence="29">D-beta-aminoisobutyrate-pyruvate aminotransferase</fullName>
    </alternativeName>
</protein>
<evidence type="ECO:0000256" key="19">
    <source>
        <dbReference type="ARBA" id="ARBA00043679"/>
    </source>
</evidence>
<evidence type="ECO:0000256" key="2">
    <source>
        <dbReference type="ARBA" id="ARBA00004173"/>
    </source>
</evidence>
<keyword evidence="41" id="KW-1185">Reference proteome</keyword>
<evidence type="ECO:0000256" key="32">
    <source>
        <dbReference type="ARBA" id="ARBA00048264"/>
    </source>
</evidence>
<comment type="catalytic activity">
    <reaction evidence="18">
        <text>N(omega),N(omega)-dimethyl-L-arginine + pyruvate = 5-(3,3-dimethylguanidino)-2-oxopentanoate + L-alanine</text>
        <dbReference type="Rhea" id="RHEA:77303"/>
        <dbReference type="ChEBI" id="CHEBI:15361"/>
        <dbReference type="ChEBI" id="CHEBI:57972"/>
        <dbReference type="ChEBI" id="CHEBI:58326"/>
        <dbReference type="ChEBI" id="CHEBI:197301"/>
    </reaction>
</comment>
<organism evidence="40 41">
    <name type="scientific">Vespula germanica</name>
    <name type="common">German yellow jacket</name>
    <name type="synonym">Paravespula germanica</name>
    <dbReference type="NCBI Taxonomy" id="30212"/>
    <lineage>
        <taxon>Eukaryota</taxon>
        <taxon>Metazoa</taxon>
        <taxon>Ecdysozoa</taxon>
        <taxon>Arthropoda</taxon>
        <taxon>Hexapoda</taxon>
        <taxon>Insecta</taxon>
        <taxon>Pterygota</taxon>
        <taxon>Neoptera</taxon>
        <taxon>Endopterygota</taxon>
        <taxon>Hymenoptera</taxon>
        <taxon>Apocrita</taxon>
        <taxon>Aculeata</taxon>
        <taxon>Vespoidea</taxon>
        <taxon>Vespidae</taxon>
        <taxon>Vespinae</taxon>
        <taxon>Vespula</taxon>
    </lineage>
</organism>
<dbReference type="EC" id="2.6.1.18" evidence="28"/>
<evidence type="ECO:0000256" key="28">
    <source>
        <dbReference type="ARBA" id="ARBA00044055"/>
    </source>
</evidence>
<dbReference type="InterPro" id="IPR008506">
    <property type="entry name" value="SND2/TMEM208"/>
</dbReference>
<evidence type="ECO:0000256" key="22">
    <source>
        <dbReference type="ARBA" id="ARBA00043751"/>
    </source>
</evidence>
<evidence type="ECO:0000256" key="1">
    <source>
        <dbReference type="ARBA" id="ARBA00001933"/>
    </source>
</evidence>
<keyword evidence="39" id="KW-1133">Transmembrane helix</keyword>
<comment type="catalytic activity">
    <reaction evidence="24">
        <text>L-ornithine + pyruvate = 5-amino-2-oxopentanoate + L-alanine</text>
        <dbReference type="Rhea" id="RHEA:77327"/>
        <dbReference type="ChEBI" id="CHEBI:15361"/>
        <dbReference type="ChEBI" id="CHEBI:46911"/>
        <dbReference type="ChEBI" id="CHEBI:57972"/>
        <dbReference type="ChEBI" id="CHEBI:58802"/>
    </reaction>
</comment>
<evidence type="ECO:0000256" key="20">
    <source>
        <dbReference type="ARBA" id="ARBA00043726"/>
    </source>
</evidence>
<dbReference type="GO" id="GO:0008453">
    <property type="term" value="F:alanine-glyoxylate transaminase activity"/>
    <property type="evidence" value="ECO:0007669"/>
    <property type="project" value="UniProtKB-EC"/>
</dbReference>
<evidence type="ECO:0000256" key="38">
    <source>
        <dbReference type="ARBA" id="ARBA00058068"/>
    </source>
</evidence>
<evidence type="ECO:0000313" key="41">
    <source>
        <dbReference type="Proteomes" id="UP000617340"/>
    </source>
</evidence>
<comment type="subunit">
    <text evidence="4">Homotetramer.</text>
</comment>
<comment type="catalytic activity">
    <reaction evidence="21">
        <text>N(omega),N(omega)-dimethyl-L-arginine + oxaloacetate = 5-(3,3-dimethylguanidino)-2-oxopentanoate + L-aspartate</text>
        <dbReference type="Rhea" id="RHEA:77343"/>
        <dbReference type="ChEBI" id="CHEBI:16452"/>
        <dbReference type="ChEBI" id="CHEBI:29991"/>
        <dbReference type="ChEBI" id="CHEBI:58326"/>
        <dbReference type="ChEBI" id="CHEBI:197301"/>
    </reaction>
</comment>
<sequence>MLTTDKQIEMPSYQHTPSVYTGPNYDSLKAAHESNISPSLKMYYKKPLLLYEGRNQWLWGHDGKRYLDMFGGIVTVSIGHCHPKIVAAISDQASKLGHVSALYMHPRLYEYREKLAAKLPEKLGVIYLVNSGSEANELAFLMARLYTGEQNILSLKNCYHGGTRETSATNALSTWKYAIPQPPGHIHVFNPGLQKYLSCDSKCKDCSVAGVKDTCNCSNDECVLFQKYLEEFEDIFRYSLPRKGGVAAFIAESIQGIGGVVQYPRLFLKKVYELVHENGGLCIADEVQTGFGRTGDHFWGFEGHGIQPDIVTMAKGIANGIPLGAVATTAEIASCLNRALHFNTYSGNPIICAAGSAVIKNEDMQKNALITGTYLCHQLSTLTHDFPDIVCDVRGKGFMIGVELAENNRTKKYIKEEHMCDIFEDIKDMGVLVGKGGLSANVLRITPPMCVTKEDADFTALPYKKCNLQRIKMATKKSKVATKGVKQIVEENVSTLNFYRNMIFGALGTYFIFMLAFFEFTTLIITLTIFSAIVYVASYQFMAYMARATYLESGQLLDSGVDLNIEGGIGEHVKDLIILTSGVQILSLISNYFWLLWLLVPLRGGWMIWKQILSPWFFTLPQEEPEVNEKKQRKLEKKMARRH</sequence>
<keyword evidence="9" id="KW-0809">Transit peptide</keyword>
<gene>
    <name evidence="40" type="ORF">HZH68_001330</name>
</gene>
<evidence type="ECO:0000256" key="7">
    <source>
        <dbReference type="ARBA" id="ARBA00022679"/>
    </source>
</evidence>
<comment type="caution">
    <text evidence="40">The sequence shown here is derived from an EMBL/GenBank/DDBJ whole genome shotgun (WGS) entry which is preliminary data.</text>
</comment>
<keyword evidence="10" id="KW-0496">Mitochondrion</keyword>
<dbReference type="EC" id="2.6.1.40" evidence="12"/>
<dbReference type="PANTHER" id="PTHR45688:SF3">
    <property type="entry name" value="ALANINE--GLYOXYLATE AMINOTRANSFERASE 2, MITOCHONDRIAL"/>
    <property type="match status" value="1"/>
</dbReference>
<evidence type="ECO:0000256" key="9">
    <source>
        <dbReference type="ARBA" id="ARBA00022946"/>
    </source>
</evidence>